<protein>
    <submittedName>
        <fullName evidence="1">Predicted protein</fullName>
    </submittedName>
</protein>
<proteinExistence type="predicted"/>
<sequence>MDMAELSYEQLQARALSNLDNAYGERAGSDDQVAALTRAQVHALLTVGAAMKDLAQAIREGR</sequence>
<organism evidence="1 2">
    <name type="scientific">Streptomyces viridosporus (strain ATCC 14672 / DSM 40746 / JCM 4963 / KCTC 9882 / NRRL B-12104 / FH 1290)</name>
    <name type="common">Streptomyces ghanaensis</name>
    <dbReference type="NCBI Taxonomy" id="566461"/>
    <lineage>
        <taxon>Bacteria</taxon>
        <taxon>Bacillati</taxon>
        <taxon>Actinomycetota</taxon>
        <taxon>Actinomycetes</taxon>
        <taxon>Kitasatosporales</taxon>
        <taxon>Streptomycetaceae</taxon>
        <taxon>Streptomyces</taxon>
    </lineage>
</organism>
<evidence type="ECO:0000313" key="1">
    <source>
        <dbReference type="EMBL" id="EFE65741.2"/>
    </source>
</evidence>
<dbReference type="EMBL" id="DS999641">
    <property type="protein sequence ID" value="EFE65741.2"/>
    <property type="molecule type" value="Genomic_DNA"/>
</dbReference>
<dbReference type="AlphaFoldDB" id="D6A4A1"/>
<reference evidence="2" key="1">
    <citation type="submission" date="2008-12" db="EMBL/GenBank/DDBJ databases">
        <title>Annotation of Streptomyces ghanaensis ATCC 14672.</title>
        <authorList>
            <consortium name="The Broad Institute Genome Sequencing Platform"/>
            <consortium name="Broad Institute Microbial Sequencing Center"/>
            <person name="Fischbach M."/>
            <person name="Ward D."/>
            <person name="Young S."/>
            <person name="Kodira C.D."/>
            <person name="Zeng Q."/>
            <person name="Koehrsen M."/>
            <person name="Godfrey P."/>
            <person name="Alvarado L."/>
            <person name="Berlin A.M."/>
            <person name="Borenstein D."/>
            <person name="Chen Z."/>
            <person name="Engels R."/>
            <person name="Freedman E."/>
            <person name="Gellesch M."/>
            <person name="Goldberg J."/>
            <person name="Griggs A."/>
            <person name="Gujja S."/>
            <person name="Heiman D.I."/>
            <person name="Hepburn T.A."/>
            <person name="Howarth C."/>
            <person name="Jen D."/>
            <person name="Larson L."/>
            <person name="Lewis B."/>
            <person name="Mehta T."/>
            <person name="Park D."/>
            <person name="Pearson M."/>
            <person name="Roberts A."/>
            <person name="Saif S."/>
            <person name="Shea T.D."/>
            <person name="Shenoy N."/>
            <person name="Sisk P."/>
            <person name="Stolte C."/>
            <person name="Sykes S.N."/>
            <person name="Walk T."/>
            <person name="White J."/>
            <person name="Yandava C."/>
            <person name="Straight P."/>
            <person name="Clardy J."/>
            <person name="Hung D."/>
            <person name="Kolter R."/>
            <person name="Mekalanos J."/>
            <person name="Walker S."/>
            <person name="Walsh C.T."/>
            <person name="Wieland B.L.C."/>
            <person name="Ilzarbe M."/>
            <person name="Galagan J."/>
            <person name="Nusbaum C."/>
            <person name="Birren B."/>
        </authorList>
    </citation>
    <scope>NUCLEOTIDE SEQUENCE [LARGE SCALE GENOMIC DNA]</scope>
    <source>
        <strain evidence="2">ATCC 14672 / DSM 40746 / JCM 4963 / KCTC 9882 / NRRL B-12104 / FH 1290</strain>
    </source>
</reference>
<dbReference type="eggNOG" id="ENOG50327WE">
    <property type="taxonomic scope" value="Bacteria"/>
</dbReference>
<gene>
    <name evidence="1" type="ORF">SSFG_00995</name>
</gene>
<accession>D6A4A1</accession>
<name>D6A4A1_STRV1</name>
<evidence type="ECO:0000313" key="2">
    <source>
        <dbReference type="Proteomes" id="UP000003824"/>
    </source>
</evidence>
<dbReference type="Proteomes" id="UP000003824">
    <property type="component" value="Unassembled WGS sequence"/>
</dbReference>